<protein>
    <recommendedName>
        <fullName evidence="7">TLC domain-containing protein</fullName>
    </recommendedName>
</protein>
<evidence type="ECO:0000256" key="5">
    <source>
        <dbReference type="PROSITE-ProRule" id="PRU00205"/>
    </source>
</evidence>
<dbReference type="PANTHER" id="PTHR13439">
    <property type="entry name" value="CT120 PROTEIN"/>
    <property type="match status" value="1"/>
</dbReference>
<evidence type="ECO:0000313" key="9">
    <source>
        <dbReference type="Proteomes" id="UP000274922"/>
    </source>
</evidence>
<keyword evidence="9" id="KW-1185">Reference proteome</keyword>
<evidence type="ECO:0000259" key="7">
    <source>
        <dbReference type="PROSITE" id="PS50922"/>
    </source>
</evidence>
<dbReference type="InterPro" id="IPR006634">
    <property type="entry name" value="TLC-dom"/>
</dbReference>
<dbReference type="PANTHER" id="PTHR13439:SF0">
    <property type="entry name" value="TOPOISOMERASE I DAMAGE AFFECTED PROTEIN 4"/>
    <property type="match status" value="1"/>
</dbReference>
<gene>
    <name evidence="8" type="ORF">CXG81DRAFT_10798</name>
</gene>
<accession>A0A4P9XB93</accession>
<dbReference type="PROSITE" id="PS50922">
    <property type="entry name" value="TLC"/>
    <property type="match status" value="1"/>
</dbReference>
<feature type="transmembrane region" description="Helical" evidence="6">
    <location>
        <begin position="55"/>
        <end position="76"/>
    </location>
</feature>
<dbReference type="Pfam" id="PF03798">
    <property type="entry name" value="TRAM_LAG1_CLN8"/>
    <property type="match status" value="1"/>
</dbReference>
<evidence type="ECO:0000256" key="3">
    <source>
        <dbReference type="ARBA" id="ARBA00022989"/>
    </source>
</evidence>
<evidence type="ECO:0000256" key="2">
    <source>
        <dbReference type="ARBA" id="ARBA00022692"/>
    </source>
</evidence>
<dbReference type="GO" id="GO:0005783">
    <property type="term" value="C:endoplasmic reticulum"/>
    <property type="evidence" value="ECO:0007669"/>
    <property type="project" value="TreeGrafter"/>
</dbReference>
<dbReference type="Proteomes" id="UP000274922">
    <property type="component" value="Unassembled WGS sequence"/>
</dbReference>
<feature type="non-terminal residue" evidence="8">
    <location>
        <position position="249"/>
    </location>
</feature>
<dbReference type="EMBL" id="ML014144">
    <property type="protein sequence ID" value="RKP02390.1"/>
    <property type="molecule type" value="Genomic_DNA"/>
</dbReference>
<feature type="transmembrane region" description="Helical" evidence="6">
    <location>
        <begin position="216"/>
        <end position="237"/>
    </location>
</feature>
<evidence type="ECO:0000313" key="8">
    <source>
        <dbReference type="EMBL" id="RKP02390.1"/>
    </source>
</evidence>
<proteinExistence type="predicted"/>
<feature type="transmembrane region" description="Helical" evidence="6">
    <location>
        <begin position="178"/>
        <end position="204"/>
    </location>
</feature>
<evidence type="ECO:0000256" key="1">
    <source>
        <dbReference type="ARBA" id="ARBA00004141"/>
    </source>
</evidence>
<keyword evidence="3 6" id="KW-1133">Transmembrane helix</keyword>
<dbReference type="InterPro" id="IPR050846">
    <property type="entry name" value="TLCD"/>
</dbReference>
<dbReference type="AlphaFoldDB" id="A0A4P9XB93"/>
<feature type="transmembrane region" description="Helical" evidence="6">
    <location>
        <begin position="88"/>
        <end position="108"/>
    </location>
</feature>
<dbReference type="PROSITE" id="PS51257">
    <property type="entry name" value="PROKAR_LIPOPROTEIN"/>
    <property type="match status" value="1"/>
</dbReference>
<sequence>MLDAFFKSVGLPLMGPYLWLVLSSTIGCQLLYLGSRGFFTRYSVTYQKLSPVKKIDFAIHIVSLVHALFCVIAIVPMFHDPELAKDRLFAWTPYSSSVLSVVCGYFWWDVFMTFRYFRNFGIGFALHAIGCVFVFTSCFRPFLHYFAASTLLFELSTPFLNIHYFCDKLGYTGSRLQLVNGILLLVTFFAARLVNGPILTYSFVRECWLRRDESSLLAASLFIFPNLALTSLNFFWFSKMIRSVRARFK</sequence>
<keyword evidence="4 5" id="KW-0472">Membrane</keyword>
<reference evidence="9" key="1">
    <citation type="journal article" date="2018" name="Nat. Microbiol.">
        <title>Leveraging single-cell genomics to expand the fungal tree of life.</title>
        <authorList>
            <person name="Ahrendt S.R."/>
            <person name="Quandt C.A."/>
            <person name="Ciobanu D."/>
            <person name="Clum A."/>
            <person name="Salamov A."/>
            <person name="Andreopoulos B."/>
            <person name="Cheng J.F."/>
            <person name="Woyke T."/>
            <person name="Pelin A."/>
            <person name="Henrissat B."/>
            <person name="Reynolds N.K."/>
            <person name="Benny G.L."/>
            <person name="Smith M.E."/>
            <person name="James T.Y."/>
            <person name="Grigoriev I.V."/>
        </authorList>
    </citation>
    <scope>NUCLEOTIDE SEQUENCE [LARGE SCALE GENOMIC DNA]</scope>
    <source>
        <strain evidence="9">ATCC 52028</strain>
    </source>
</reference>
<dbReference type="OrthoDB" id="10266980at2759"/>
<dbReference type="STRING" id="1555241.A0A4P9XB93"/>
<name>A0A4P9XB93_9FUNG</name>
<feature type="domain" description="TLC" evidence="7">
    <location>
        <begin position="52"/>
        <end position="249"/>
    </location>
</feature>
<feature type="transmembrane region" description="Helical" evidence="6">
    <location>
        <begin position="16"/>
        <end position="34"/>
    </location>
</feature>
<feature type="transmembrane region" description="Helical" evidence="6">
    <location>
        <begin position="142"/>
        <end position="166"/>
    </location>
</feature>
<dbReference type="SMART" id="SM00724">
    <property type="entry name" value="TLC"/>
    <property type="match status" value="1"/>
</dbReference>
<evidence type="ECO:0000256" key="6">
    <source>
        <dbReference type="SAM" id="Phobius"/>
    </source>
</evidence>
<comment type="subcellular location">
    <subcellularLocation>
        <location evidence="1">Membrane</location>
        <topology evidence="1">Multi-pass membrane protein</topology>
    </subcellularLocation>
</comment>
<dbReference type="GO" id="GO:0016020">
    <property type="term" value="C:membrane"/>
    <property type="evidence" value="ECO:0007669"/>
    <property type="project" value="UniProtKB-SubCell"/>
</dbReference>
<organism evidence="8 9">
    <name type="scientific">Caulochytrium protostelioides</name>
    <dbReference type="NCBI Taxonomy" id="1555241"/>
    <lineage>
        <taxon>Eukaryota</taxon>
        <taxon>Fungi</taxon>
        <taxon>Fungi incertae sedis</taxon>
        <taxon>Chytridiomycota</taxon>
        <taxon>Chytridiomycota incertae sedis</taxon>
        <taxon>Chytridiomycetes</taxon>
        <taxon>Caulochytriales</taxon>
        <taxon>Caulochytriaceae</taxon>
        <taxon>Caulochytrium</taxon>
    </lineage>
</organism>
<keyword evidence="2 5" id="KW-0812">Transmembrane</keyword>
<feature type="transmembrane region" description="Helical" evidence="6">
    <location>
        <begin position="120"/>
        <end position="136"/>
    </location>
</feature>
<evidence type="ECO:0000256" key="4">
    <source>
        <dbReference type="ARBA" id="ARBA00023136"/>
    </source>
</evidence>
<dbReference type="GO" id="GO:0055088">
    <property type="term" value="P:lipid homeostasis"/>
    <property type="evidence" value="ECO:0007669"/>
    <property type="project" value="TreeGrafter"/>
</dbReference>